<dbReference type="InterPro" id="IPR041489">
    <property type="entry name" value="PDZ_6"/>
</dbReference>
<organism evidence="2 3">
    <name type="scientific">Pseudoalteromonas luteoviolacea DSM 6061</name>
    <dbReference type="NCBI Taxonomy" id="1365250"/>
    <lineage>
        <taxon>Bacteria</taxon>
        <taxon>Pseudomonadati</taxon>
        <taxon>Pseudomonadota</taxon>
        <taxon>Gammaproteobacteria</taxon>
        <taxon>Alteromonadales</taxon>
        <taxon>Pseudoalteromonadaceae</taxon>
        <taxon>Pseudoalteromonas</taxon>
    </lineage>
</organism>
<sequence>MEEIIFQSGFLLCGFNVFSGRNHSDFANFKKTHKFFINMKTKLSLLTLALVSHFSMADVQYRLSITEPEHHLGNVDVTFPKSAQAHIDVQLPDWRTGRYEILNMANGIRFFNANDGQGNALKWHKIDKNTWRVHFEKPTEVTVSYQVYANELGMRSRHIDDSHAFIDASGFFMFSDSFRQEPVRVDLNVPKQWRSVSGMAFAESKHSFKADNYDILLDSPIETGINELHKFSVDGRDYELVIWGEGNYDVDLMLRDLKKLVKTGSLIWHDYPYDRYVFMVHATSGARGATEHLNSTIIQRHRDRFASRSDYIGFISTAAHEFIHTWNVKNYRPSGLVPYDYVDINYSDLLWLVEGSTSYLEDYLLLSAGITTNREFYNSLTRTVNRHMKTPGREVQSVAHTSFDKWINQGGDHGKNYSTNIYLEGALVSMALDIDLIDKSGGKVSYRDVHTELYKQHKLPKSFDAADVKRILKEISGRDYSNWWDNYVDGPAILDFDALFEKVGLEYVYPMGTKEIARLDGAAKSVGELLELTHVARDGNAWKAGLTAGDKIVAVNKHQVRKDLAATLSLFEAGDVVTIDFIRRHKLMSLELKLAKGYNSNKVIRAVQAPSERQAKLYKAWTGVSHPNAKN</sequence>
<keyword evidence="3" id="KW-1185">Reference proteome</keyword>
<evidence type="ECO:0000313" key="2">
    <source>
        <dbReference type="EMBL" id="KZN39159.1"/>
    </source>
</evidence>
<dbReference type="InterPro" id="IPR007963">
    <property type="entry name" value="Peptidase_M61_catalytic"/>
</dbReference>
<dbReference type="Gene3D" id="2.60.40.3650">
    <property type="match status" value="1"/>
</dbReference>
<dbReference type="AlphaFoldDB" id="A0A166X235"/>
<dbReference type="Pfam" id="PF17899">
    <property type="entry name" value="Peptidase_M61_N"/>
    <property type="match status" value="1"/>
</dbReference>
<proteinExistence type="predicted"/>
<dbReference type="Proteomes" id="UP000076643">
    <property type="component" value="Unassembled WGS sequence"/>
</dbReference>
<dbReference type="SUPFAM" id="SSF55486">
    <property type="entry name" value="Metalloproteases ('zincins'), catalytic domain"/>
    <property type="match status" value="1"/>
</dbReference>
<dbReference type="PIRSF" id="PIRSF016493">
    <property type="entry name" value="Glycyl_aminpptds"/>
    <property type="match status" value="1"/>
</dbReference>
<accession>A0A166X235</accession>
<name>A0A166X235_9GAMM</name>
<dbReference type="Gene3D" id="2.30.42.10">
    <property type="match status" value="1"/>
</dbReference>
<dbReference type="Gene3D" id="1.10.390.10">
    <property type="entry name" value="Neutral Protease Domain 2"/>
    <property type="match status" value="1"/>
</dbReference>
<comment type="caution">
    <text evidence="2">The sequence shown here is derived from an EMBL/GenBank/DDBJ whole genome shotgun (WGS) entry which is preliminary data.</text>
</comment>
<dbReference type="InterPro" id="IPR036034">
    <property type="entry name" value="PDZ_sf"/>
</dbReference>
<dbReference type="InterPro" id="IPR024191">
    <property type="entry name" value="Peptidase_M61"/>
</dbReference>
<evidence type="ECO:0000313" key="3">
    <source>
        <dbReference type="Proteomes" id="UP000076643"/>
    </source>
</evidence>
<dbReference type="InterPro" id="IPR001478">
    <property type="entry name" value="PDZ"/>
</dbReference>
<dbReference type="SMART" id="SM00228">
    <property type="entry name" value="PDZ"/>
    <property type="match status" value="1"/>
</dbReference>
<reference evidence="2 3" key="1">
    <citation type="submission" date="2013-07" db="EMBL/GenBank/DDBJ databases">
        <title>Comparative Genomic and Metabolomic Analysis of Twelve Strains of Pseudoalteromonas luteoviolacea.</title>
        <authorList>
            <person name="Vynne N.G."/>
            <person name="Mansson M."/>
            <person name="Gram L."/>
        </authorList>
    </citation>
    <scope>NUCLEOTIDE SEQUENCE [LARGE SCALE GENOMIC DNA]</scope>
    <source>
        <strain evidence="2 3">DSM 6061</strain>
    </source>
</reference>
<feature type="domain" description="PDZ" evidence="1">
    <location>
        <begin position="501"/>
        <end position="585"/>
    </location>
</feature>
<dbReference type="STRING" id="43657.S4054249_22240"/>
<dbReference type="InterPro" id="IPR040756">
    <property type="entry name" value="Peptidase_M61_N"/>
</dbReference>
<evidence type="ECO:0000259" key="1">
    <source>
        <dbReference type="SMART" id="SM00228"/>
    </source>
</evidence>
<gene>
    <name evidence="2" type="ORF">N475_15215</name>
</gene>
<protein>
    <recommendedName>
        <fullName evidence="1">PDZ domain-containing protein</fullName>
    </recommendedName>
</protein>
<dbReference type="Pfam" id="PF05299">
    <property type="entry name" value="Peptidase_M61"/>
    <property type="match status" value="1"/>
</dbReference>
<dbReference type="InterPro" id="IPR027268">
    <property type="entry name" value="Peptidase_M4/M1_CTD_sf"/>
</dbReference>
<dbReference type="EMBL" id="AUYB01000100">
    <property type="protein sequence ID" value="KZN39159.1"/>
    <property type="molecule type" value="Genomic_DNA"/>
</dbReference>
<dbReference type="PATRIC" id="fig|1365250.3.peg.2274"/>
<dbReference type="SUPFAM" id="SSF50156">
    <property type="entry name" value="PDZ domain-like"/>
    <property type="match status" value="1"/>
</dbReference>
<dbReference type="Pfam" id="PF17820">
    <property type="entry name" value="PDZ_6"/>
    <property type="match status" value="1"/>
</dbReference>